<evidence type="ECO:0000259" key="3">
    <source>
        <dbReference type="Pfam" id="PF05193"/>
    </source>
</evidence>
<dbReference type="InterPro" id="IPR050361">
    <property type="entry name" value="MPP/UQCRC_Complex"/>
</dbReference>
<dbReference type="AlphaFoldDB" id="A0A3B0SHZ2"/>
<dbReference type="GO" id="GO:0004222">
    <property type="term" value="F:metalloendopeptidase activity"/>
    <property type="evidence" value="ECO:0007669"/>
    <property type="project" value="InterPro"/>
</dbReference>
<evidence type="ECO:0000313" key="4">
    <source>
        <dbReference type="EMBL" id="VAV94545.1"/>
    </source>
</evidence>
<protein>
    <submittedName>
        <fullName evidence="4">Uncharacterized zinc protease YmxG</fullName>
    </submittedName>
</protein>
<dbReference type="Pfam" id="PF05193">
    <property type="entry name" value="Peptidase_M16_C"/>
    <property type="match status" value="1"/>
</dbReference>
<feature type="domain" description="Peptidase M16 C-terminal" evidence="3">
    <location>
        <begin position="167"/>
        <end position="336"/>
    </location>
</feature>
<dbReference type="GO" id="GO:0006508">
    <property type="term" value="P:proteolysis"/>
    <property type="evidence" value="ECO:0007669"/>
    <property type="project" value="UniProtKB-KW"/>
</dbReference>
<reference evidence="4" key="1">
    <citation type="submission" date="2018-06" db="EMBL/GenBank/DDBJ databases">
        <authorList>
            <person name="Zhirakovskaya E."/>
        </authorList>
    </citation>
    <scope>NUCLEOTIDE SEQUENCE</scope>
</reference>
<dbReference type="PANTHER" id="PTHR11851:SF49">
    <property type="entry name" value="MITOCHONDRIAL-PROCESSING PEPTIDASE SUBUNIT ALPHA"/>
    <property type="match status" value="1"/>
</dbReference>
<dbReference type="PANTHER" id="PTHR11851">
    <property type="entry name" value="METALLOPROTEASE"/>
    <property type="match status" value="1"/>
</dbReference>
<comment type="similarity">
    <text evidence="1">Belongs to the peptidase M16 family.</text>
</comment>
<dbReference type="Pfam" id="PF00675">
    <property type="entry name" value="Peptidase_M16"/>
    <property type="match status" value="1"/>
</dbReference>
<dbReference type="Gene3D" id="3.30.830.10">
    <property type="entry name" value="Metalloenzyme, LuxS/M16 peptidase-like"/>
    <property type="match status" value="2"/>
</dbReference>
<organism evidence="4">
    <name type="scientific">hydrothermal vent metagenome</name>
    <dbReference type="NCBI Taxonomy" id="652676"/>
    <lineage>
        <taxon>unclassified sequences</taxon>
        <taxon>metagenomes</taxon>
        <taxon>ecological metagenomes</taxon>
    </lineage>
</organism>
<proteinExistence type="inferred from homology"/>
<dbReference type="SUPFAM" id="SSF63411">
    <property type="entry name" value="LuxS/MPP-like metallohydrolase"/>
    <property type="match status" value="2"/>
</dbReference>
<dbReference type="InterPro" id="IPR001431">
    <property type="entry name" value="Pept_M16_Zn_BS"/>
</dbReference>
<evidence type="ECO:0000259" key="2">
    <source>
        <dbReference type="Pfam" id="PF00675"/>
    </source>
</evidence>
<sequence length="415" mass="46113">MHYELTTLPNGLRIITEHMPSIRSVTIGCWVDTGSRDEDSHEAGASHFLEHLLFKGSEDWSARRISETFDGLGARHNAFTSKEYTCFWTRTRDEDLPVGVEILGEMLQLPSFRQDEIDSERNVVLEEINMNEDDPTDVAHEQFIEAMWGSHPLAAPILGTKESITGMSRTTIRSYWERRYSPHTTVIAVAGNLPENLIELLTDRFGSWDGTGGERVSVEPTVTATVGLRTKDTEQAHLIFGSPSLVRDDDRRFALTILDHVLGGGMSSRLFHEIRETRGLAYAVHSFRMPFLDAGASAVYVGTTPSQVDEVLKIVRAQLDELIANGISDEELERAKGHIKGSLALGLEDSSSRMNRLGRNELTGIDHLSVDETVERIAQVTNDDIKQVGKIAYSGPYVLGAVGPFDSDDLEGYVR</sequence>
<keyword evidence="4" id="KW-0378">Hydrolase</keyword>
<dbReference type="PROSITE" id="PS00143">
    <property type="entry name" value="INSULINASE"/>
    <property type="match status" value="1"/>
</dbReference>
<gene>
    <name evidence="4" type="ORF">MNBD_ACTINO01-2204</name>
</gene>
<name>A0A3B0SHZ2_9ZZZZ</name>
<evidence type="ECO:0000256" key="1">
    <source>
        <dbReference type="ARBA" id="ARBA00007261"/>
    </source>
</evidence>
<dbReference type="InterPro" id="IPR011249">
    <property type="entry name" value="Metalloenz_LuxS/M16"/>
</dbReference>
<dbReference type="InterPro" id="IPR011765">
    <property type="entry name" value="Pept_M16_N"/>
</dbReference>
<dbReference type="GO" id="GO:0046872">
    <property type="term" value="F:metal ion binding"/>
    <property type="evidence" value="ECO:0007669"/>
    <property type="project" value="InterPro"/>
</dbReference>
<dbReference type="EMBL" id="UOEI01000128">
    <property type="protein sequence ID" value="VAV94545.1"/>
    <property type="molecule type" value="Genomic_DNA"/>
</dbReference>
<feature type="domain" description="Peptidase M16 N-terminal" evidence="2">
    <location>
        <begin position="13"/>
        <end position="161"/>
    </location>
</feature>
<dbReference type="InterPro" id="IPR007863">
    <property type="entry name" value="Peptidase_M16_C"/>
</dbReference>
<accession>A0A3B0SHZ2</accession>
<keyword evidence="4" id="KW-0645">Protease</keyword>